<evidence type="ECO:0000259" key="7">
    <source>
        <dbReference type="PROSITE" id="PS51379"/>
    </source>
</evidence>
<dbReference type="PANTHER" id="PTHR36923:SF3">
    <property type="entry name" value="FERREDOXIN"/>
    <property type="match status" value="1"/>
</dbReference>
<keyword evidence="1 6" id="KW-0813">Transport</keyword>
<evidence type="ECO:0000256" key="5">
    <source>
        <dbReference type="ARBA" id="ARBA00023014"/>
    </source>
</evidence>
<keyword evidence="9" id="KW-1185">Reference proteome</keyword>
<dbReference type="PROSITE" id="PS00198">
    <property type="entry name" value="4FE4S_FER_1"/>
    <property type="match status" value="1"/>
</dbReference>
<dbReference type="RefSeq" id="WP_073994404.1">
    <property type="nucleotide sequence ID" value="NZ_FQYT01000025.1"/>
</dbReference>
<keyword evidence="2 6" id="KW-0479">Metal-binding</keyword>
<evidence type="ECO:0000256" key="4">
    <source>
        <dbReference type="ARBA" id="ARBA00023004"/>
    </source>
</evidence>
<dbReference type="OrthoDB" id="9803319at2"/>
<dbReference type="InterPro" id="IPR017900">
    <property type="entry name" value="4Fe4S_Fe_S_CS"/>
</dbReference>
<evidence type="ECO:0000313" key="9">
    <source>
        <dbReference type="Proteomes" id="UP000184342"/>
    </source>
</evidence>
<proteinExistence type="predicted"/>
<comment type="function">
    <text evidence="6">Ferredoxins are iron-sulfur proteins that transfer electrons in a wide variety of metabolic reactions.</text>
</comment>
<dbReference type="InterPro" id="IPR017896">
    <property type="entry name" value="4Fe4S_Fe-S-bd"/>
</dbReference>
<dbReference type="SUPFAM" id="SSF54862">
    <property type="entry name" value="4Fe-4S ferredoxins"/>
    <property type="match status" value="1"/>
</dbReference>
<reference evidence="8 9" key="1">
    <citation type="submission" date="2016-11" db="EMBL/GenBank/DDBJ databases">
        <authorList>
            <person name="Jaros S."/>
            <person name="Januszkiewicz K."/>
            <person name="Wedrychowicz H."/>
        </authorList>
    </citation>
    <scope>NUCLEOTIDE SEQUENCE [LARGE SCALE GENOMIC DNA]</scope>
    <source>
        <strain evidence="8 9">DSM 15970</strain>
    </source>
</reference>
<organism evidence="8 9">
    <name type="scientific">Parasporobacterium paucivorans DSM 15970</name>
    <dbReference type="NCBI Taxonomy" id="1122934"/>
    <lineage>
        <taxon>Bacteria</taxon>
        <taxon>Bacillati</taxon>
        <taxon>Bacillota</taxon>
        <taxon>Clostridia</taxon>
        <taxon>Lachnospirales</taxon>
        <taxon>Lachnospiraceae</taxon>
        <taxon>Parasporobacterium</taxon>
    </lineage>
</organism>
<feature type="domain" description="4Fe-4S ferredoxin-type" evidence="7">
    <location>
        <begin position="1"/>
        <end position="29"/>
    </location>
</feature>
<dbReference type="InterPro" id="IPR051269">
    <property type="entry name" value="Fe-S_cluster_ET"/>
</dbReference>
<keyword evidence="5 6" id="KW-0411">Iron-sulfur</keyword>
<dbReference type="PRINTS" id="PR00352">
    <property type="entry name" value="3FE4SFRDOXIN"/>
</dbReference>
<evidence type="ECO:0000256" key="1">
    <source>
        <dbReference type="ARBA" id="ARBA00022448"/>
    </source>
</evidence>
<dbReference type="PROSITE" id="PS51379">
    <property type="entry name" value="4FE4S_FER_2"/>
    <property type="match status" value="1"/>
</dbReference>
<keyword evidence="3 6" id="KW-0249">Electron transport</keyword>
<evidence type="ECO:0000313" key="8">
    <source>
        <dbReference type="EMBL" id="SHJ54884.1"/>
    </source>
</evidence>
<accession>A0A1M6K7I0</accession>
<dbReference type="GO" id="GO:0005506">
    <property type="term" value="F:iron ion binding"/>
    <property type="evidence" value="ECO:0007669"/>
    <property type="project" value="UniProtKB-UniRule"/>
</dbReference>
<protein>
    <recommendedName>
        <fullName evidence="6">Ferredoxin</fullName>
    </recommendedName>
</protein>
<dbReference type="GO" id="GO:0051536">
    <property type="term" value="F:iron-sulfur cluster binding"/>
    <property type="evidence" value="ECO:0007669"/>
    <property type="project" value="UniProtKB-KW"/>
</dbReference>
<keyword evidence="4 6" id="KW-0408">Iron</keyword>
<evidence type="ECO:0000256" key="6">
    <source>
        <dbReference type="RuleBase" id="RU368020"/>
    </source>
</evidence>
<evidence type="ECO:0000256" key="2">
    <source>
        <dbReference type="ARBA" id="ARBA00022723"/>
    </source>
</evidence>
<dbReference type="STRING" id="1122934.SAMN02745691_02143"/>
<sequence>MKAYILKADCIGCGLCVSDCPEVFEMGDDGKANVLVNEIPKESESCAIEAKEDCPVNVITIE</sequence>
<dbReference type="EMBL" id="FQYT01000025">
    <property type="protein sequence ID" value="SHJ54884.1"/>
    <property type="molecule type" value="Genomic_DNA"/>
</dbReference>
<dbReference type="Gene3D" id="3.30.70.20">
    <property type="match status" value="1"/>
</dbReference>
<name>A0A1M6K7I0_9FIRM</name>
<gene>
    <name evidence="8" type="ORF">SAMN02745691_02143</name>
</gene>
<dbReference type="InterPro" id="IPR001080">
    <property type="entry name" value="3Fe4S_ferredoxin"/>
</dbReference>
<dbReference type="GO" id="GO:0009055">
    <property type="term" value="F:electron transfer activity"/>
    <property type="evidence" value="ECO:0007669"/>
    <property type="project" value="UniProtKB-UniRule"/>
</dbReference>
<dbReference type="AlphaFoldDB" id="A0A1M6K7I0"/>
<evidence type="ECO:0000256" key="3">
    <source>
        <dbReference type="ARBA" id="ARBA00022982"/>
    </source>
</evidence>
<dbReference type="Proteomes" id="UP000184342">
    <property type="component" value="Unassembled WGS sequence"/>
</dbReference>
<dbReference type="Pfam" id="PF13459">
    <property type="entry name" value="Fer4_15"/>
    <property type="match status" value="1"/>
</dbReference>
<dbReference type="PANTHER" id="PTHR36923">
    <property type="entry name" value="FERREDOXIN"/>
    <property type="match status" value="1"/>
</dbReference>